<dbReference type="RefSeq" id="WP_276239588.1">
    <property type="nucleotide sequence ID" value="NZ_CP119990.1"/>
</dbReference>
<dbReference type="Proteomes" id="UP001596388">
    <property type="component" value="Unassembled WGS sequence"/>
</dbReference>
<organism evidence="2 3">
    <name type="scientific">Halobaculum marinum</name>
    <dbReference type="NCBI Taxonomy" id="3031996"/>
    <lineage>
        <taxon>Archaea</taxon>
        <taxon>Methanobacteriati</taxon>
        <taxon>Methanobacteriota</taxon>
        <taxon>Stenosarchaea group</taxon>
        <taxon>Halobacteria</taxon>
        <taxon>Halobacteriales</taxon>
        <taxon>Haloferacaceae</taxon>
        <taxon>Halobaculum</taxon>
    </lineage>
</organism>
<name>A0ABD5WZ02_9EURY</name>
<sequence>MSIARTFQALEIYDILTNLVPGGILLLSVSVVIKIEEYVSFQNSGISIGISLIAAFVLGHVIQAIASQLNGTPTLFGRIVRSSKGEDVDDLSVRITHIEESLWPMVKRKFSLPEDFDDYGALMRLLISHLETIPATRALRFQALFSFHRSMWAVSMIVAGLVMVGVFLKCLGIVAVRSYLILVVTAIGSLMSILIFRSRKEKFNRLFVQYTIVDFYSDQIDEVSRLKRPAE</sequence>
<dbReference type="AlphaFoldDB" id="A0ABD5WZ02"/>
<keyword evidence="1" id="KW-0812">Transmembrane</keyword>
<reference evidence="2 3" key="1">
    <citation type="journal article" date="2019" name="Int. J. Syst. Evol. Microbiol.">
        <title>The Global Catalogue of Microorganisms (GCM) 10K type strain sequencing project: providing services to taxonomists for standard genome sequencing and annotation.</title>
        <authorList>
            <consortium name="The Broad Institute Genomics Platform"/>
            <consortium name="The Broad Institute Genome Sequencing Center for Infectious Disease"/>
            <person name="Wu L."/>
            <person name="Ma J."/>
        </authorList>
    </citation>
    <scope>NUCLEOTIDE SEQUENCE [LARGE SCALE GENOMIC DNA]</scope>
    <source>
        <strain evidence="2 3">DT55</strain>
    </source>
</reference>
<dbReference type="EMBL" id="JBHTAG010000004">
    <property type="protein sequence ID" value="MFC7098852.1"/>
    <property type="molecule type" value="Genomic_DNA"/>
</dbReference>
<proteinExistence type="predicted"/>
<accession>A0ABD5WZ02</accession>
<feature type="transmembrane region" description="Helical" evidence="1">
    <location>
        <begin position="150"/>
        <end position="168"/>
    </location>
</feature>
<evidence type="ECO:0000256" key="1">
    <source>
        <dbReference type="SAM" id="Phobius"/>
    </source>
</evidence>
<keyword evidence="1" id="KW-0472">Membrane</keyword>
<feature type="transmembrane region" description="Helical" evidence="1">
    <location>
        <begin position="45"/>
        <end position="66"/>
    </location>
</feature>
<feature type="transmembrane region" description="Helical" evidence="1">
    <location>
        <begin position="174"/>
        <end position="196"/>
    </location>
</feature>
<keyword evidence="1" id="KW-1133">Transmembrane helix</keyword>
<keyword evidence="3" id="KW-1185">Reference proteome</keyword>
<evidence type="ECO:0000313" key="2">
    <source>
        <dbReference type="EMBL" id="MFC7098852.1"/>
    </source>
</evidence>
<evidence type="ECO:0000313" key="3">
    <source>
        <dbReference type="Proteomes" id="UP001596388"/>
    </source>
</evidence>
<comment type="caution">
    <text evidence="2">The sequence shown here is derived from an EMBL/GenBank/DDBJ whole genome shotgun (WGS) entry which is preliminary data.</text>
</comment>
<feature type="transmembrane region" description="Helical" evidence="1">
    <location>
        <begin position="12"/>
        <end position="33"/>
    </location>
</feature>
<gene>
    <name evidence="2" type="ORF">ACFQKD_16220</name>
</gene>
<protein>
    <submittedName>
        <fullName evidence="2">Uncharacterized protein</fullName>
    </submittedName>
</protein>
<dbReference type="GeneID" id="79271560"/>